<organism evidence="9 10">
    <name type="scientific">Alteromonas confluentis</name>
    <dbReference type="NCBI Taxonomy" id="1656094"/>
    <lineage>
        <taxon>Bacteria</taxon>
        <taxon>Pseudomonadati</taxon>
        <taxon>Pseudomonadota</taxon>
        <taxon>Gammaproteobacteria</taxon>
        <taxon>Alteromonadales</taxon>
        <taxon>Alteromonadaceae</taxon>
        <taxon>Alteromonas/Salinimonas group</taxon>
        <taxon>Alteromonas</taxon>
    </lineage>
</organism>
<reference evidence="9 10" key="1">
    <citation type="submission" date="2016-08" db="EMBL/GenBank/DDBJ databases">
        <authorList>
            <person name="Seilhamer J.J."/>
        </authorList>
    </citation>
    <scope>NUCLEOTIDE SEQUENCE [LARGE SCALE GENOMIC DNA]</scope>
    <source>
        <strain evidence="9 10">KCTC 42603</strain>
    </source>
</reference>
<dbReference type="Pfam" id="PF00675">
    <property type="entry name" value="Peptidase_M16"/>
    <property type="match status" value="2"/>
</dbReference>
<evidence type="ECO:0000256" key="1">
    <source>
        <dbReference type="ARBA" id="ARBA00007261"/>
    </source>
</evidence>
<dbReference type="GO" id="GO:0006508">
    <property type="term" value="P:proteolysis"/>
    <property type="evidence" value="ECO:0007669"/>
    <property type="project" value="UniProtKB-KW"/>
</dbReference>
<dbReference type="InterPro" id="IPR011249">
    <property type="entry name" value="Metalloenz_LuxS/M16"/>
</dbReference>
<keyword evidence="6" id="KW-0732">Signal</keyword>
<evidence type="ECO:0000259" key="7">
    <source>
        <dbReference type="Pfam" id="PF00675"/>
    </source>
</evidence>
<dbReference type="Gene3D" id="3.30.830.10">
    <property type="entry name" value="Metalloenzyme, LuxS/M16 peptidase-like"/>
    <property type="match status" value="4"/>
</dbReference>
<comment type="caution">
    <text evidence="9">The sequence shown here is derived from an EMBL/GenBank/DDBJ whole genome shotgun (WGS) entry which is preliminary data.</text>
</comment>
<dbReference type="EMBL" id="MDHN01000018">
    <property type="protein sequence ID" value="OFC71088.1"/>
    <property type="molecule type" value="Genomic_DNA"/>
</dbReference>
<keyword evidence="2" id="KW-0645">Protease</keyword>
<evidence type="ECO:0000313" key="9">
    <source>
        <dbReference type="EMBL" id="OFC71088.1"/>
    </source>
</evidence>
<dbReference type="GO" id="GO:0046872">
    <property type="term" value="F:metal ion binding"/>
    <property type="evidence" value="ECO:0007669"/>
    <property type="project" value="InterPro"/>
</dbReference>
<feature type="domain" description="Peptidase M16 C-terminal" evidence="8">
    <location>
        <begin position="640"/>
        <end position="815"/>
    </location>
</feature>
<evidence type="ECO:0000313" key="10">
    <source>
        <dbReference type="Proteomes" id="UP000175691"/>
    </source>
</evidence>
<keyword evidence="10" id="KW-1185">Reference proteome</keyword>
<dbReference type="Pfam" id="PF05193">
    <property type="entry name" value="Peptidase_M16_C"/>
    <property type="match status" value="2"/>
</dbReference>
<dbReference type="SUPFAM" id="SSF63411">
    <property type="entry name" value="LuxS/MPP-like metallohydrolase"/>
    <property type="match status" value="4"/>
</dbReference>
<dbReference type="InterPro" id="IPR007863">
    <property type="entry name" value="Peptidase_M16_C"/>
</dbReference>
<feature type="chain" id="PRO_5009209673" description="Peptidase M16" evidence="6">
    <location>
        <begin position="20"/>
        <end position="905"/>
    </location>
</feature>
<evidence type="ECO:0008006" key="11">
    <source>
        <dbReference type="Google" id="ProtNLM"/>
    </source>
</evidence>
<feature type="domain" description="Peptidase M16 N-terminal" evidence="7">
    <location>
        <begin position="44"/>
        <end position="165"/>
    </location>
</feature>
<keyword evidence="5" id="KW-0482">Metalloprotease</keyword>
<evidence type="ECO:0000256" key="3">
    <source>
        <dbReference type="ARBA" id="ARBA00022801"/>
    </source>
</evidence>
<proteinExistence type="inferred from homology"/>
<dbReference type="InterPro" id="IPR011765">
    <property type="entry name" value="Pept_M16_N"/>
</dbReference>
<comment type="similarity">
    <text evidence="1">Belongs to the peptidase M16 family.</text>
</comment>
<name>A0A1E7ZC56_9ALTE</name>
<protein>
    <recommendedName>
        <fullName evidence="11">Peptidase M16</fullName>
    </recommendedName>
</protein>
<dbReference type="GO" id="GO:0008237">
    <property type="term" value="F:metallopeptidase activity"/>
    <property type="evidence" value="ECO:0007669"/>
    <property type="project" value="UniProtKB-KW"/>
</dbReference>
<feature type="signal peptide" evidence="6">
    <location>
        <begin position="1"/>
        <end position="19"/>
    </location>
</feature>
<dbReference type="Proteomes" id="UP000175691">
    <property type="component" value="Unassembled WGS sequence"/>
</dbReference>
<evidence type="ECO:0000259" key="8">
    <source>
        <dbReference type="Pfam" id="PF05193"/>
    </source>
</evidence>
<keyword evidence="3" id="KW-0378">Hydrolase</keyword>
<dbReference type="PANTHER" id="PTHR43690:SF17">
    <property type="entry name" value="PROTEIN YHJJ"/>
    <property type="match status" value="1"/>
</dbReference>
<gene>
    <name evidence="9" type="ORF">BFC18_09855</name>
</gene>
<dbReference type="STRING" id="1656094.BFC18_09855"/>
<accession>A0A1E7ZC56</accession>
<dbReference type="InterPro" id="IPR050626">
    <property type="entry name" value="Peptidase_M16"/>
</dbReference>
<dbReference type="AlphaFoldDB" id="A0A1E7ZC56"/>
<dbReference type="RefSeq" id="WP_070125148.1">
    <property type="nucleotide sequence ID" value="NZ_MDHN01000018.1"/>
</dbReference>
<keyword evidence="4" id="KW-0862">Zinc</keyword>
<evidence type="ECO:0000256" key="2">
    <source>
        <dbReference type="ARBA" id="ARBA00022670"/>
    </source>
</evidence>
<evidence type="ECO:0000256" key="5">
    <source>
        <dbReference type="ARBA" id="ARBA00023049"/>
    </source>
</evidence>
<sequence>MKKTLLLAALAVTHTSLFAQSIDVKSLEIPHTRYELDNGLTLLVHEDHKAPIVAVSVWYNVGSKDEKPGKTGFAHLFEHLMFNGSENYDGEYFKPFEQVGATDMNGTTWFDRTNYFQNVPSTAVDLALWMESDRMGHLLGAITQEKLDNQRGVVQNEKRQGDNSPYRKAEYSLLEGIFPEGHPYRWSTIGSMEDLNAASLDDVKDWFKQYYGAANTVIVLAGDITAEAAKQKVEHYFGDIPPGPPVKRLRSYVPEKEISSYEEVFDKVAAERIYRVWPVAGRTTDDIEALNLLAKIAGEGKTSRLYQRLVEKEKLATGVSAYVEEHTLASIFNVEVTLADGADEEEVSAIIDEEITKLVKSKVTKSELDGARMRTLSRTIRGMEKIGGFGGKANVLAEGELYADDSNHYMESLERYAGATPKDLNEVAKAWLSGGFHQVIVRPFPNYAVSSESADRSTLPEVTEMPELAFPTPEEFKLDNGISVYFVKRDAVPDVSMRVVFNSGYAADANGYPLGTSSMTMRMLEEGSGKTDGEAYKTEMDRLGAASYFGASLDSSYAHLQSLTANLKPALSLFSEVIQKPAMRDNDLTKLKPIWLSNIAQEKSQPVQLAFRELPPLLFGNDHPYGMPLTGSGTNESVGNITTKTLKDFHSTWLRPDNAQIIVVGDIEKSTLKAMLNDSFGEWNVSGKAGKKEIADVPQVKGRTFYLADRPDSPQSLILAGKLIPSITDEDALAIDTANAIVGGKFTARLNMNLREDKGWAYGARTMSLTTAGMRPWFAYAPVQSDKTVDSINEIDREMKEYNGKNPATATELSETVTTEVRKLPGSFETNNSVLSEIQSSLMQGKPLNYPMLLQQEYDKLTLEDVREQSDLFTTDNIVYMIVGDASLYKAELEKMGKVVMLDIE</sequence>
<evidence type="ECO:0000256" key="4">
    <source>
        <dbReference type="ARBA" id="ARBA00022833"/>
    </source>
</evidence>
<dbReference type="PANTHER" id="PTHR43690">
    <property type="entry name" value="NARDILYSIN"/>
    <property type="match status" value="1"/>
</dbReference>
<feature type="domain" description="Peptidase M16 N-terminal" evidence="7">
    <location>
        <begin position="492"/>
        <end position="615"/>
    </location>
</feature>
<evidence type="ECO:0000256" key="6">
    <source>
        <dbReference type="SAM" id="SignalP"/>
    </source>
</evidence>
<dbReference type="OrthoDB" id="9811314at2"/>
<feature type="domain" description="Peptidase M16 C-terminal" evidence="8">
    <location>
        <begin position="199"/>
        <end position="373"/>
    </location>
</feature>